<reference evidence="2" key="1">
    <citation type="submission" date="2016-11" db="UniProtKB">
        <authorList>
            <consortium name="WormBaseParasite"/>
        </authorList>
    </citation>
    <scope>IDENTIFICATION</scope>
    <source>
        <strain evidence="2">KR3021</strain>
    </source>
</reference>
<organism evidence="1 2">
    <name type="scientific">Rhabditophanes sp. KR3021</name>
    <dbReference type="NCBI Taxonomy" id="114890"/>
    <lineage>
        <taxon>Eukaryota</taxon>
        <taxon>Metazoa</taxon>
        <taxon>Ecdysozoa</taxon>
        <taxon>Nematoda</taxon>
        <taxon>Chromadorea</taxon>
        <taxon>Rhabditida</taxon>
        <taxon>Tylenchina</taxon>
        <taxon>Panagrolaimomorpha</taxon>
        <taxon>Strongyloidoidea</taxon>
        <taxon>Alloionematidae</taxon>
        <taxon>Rhabditophanes</taxon>
    </lineage>
</organism>
<sequence length="731" mass="81666">MSYTLASTTGDDVQERARKPLYLKAIAGFAKLLFIVCDVITFIPFQIFDNPQRKLDESAKMKALQINQTDPNSAYRNADSMDKLQSTCFPDCPTLDSIWTKACVDFESSLCMGTRQIVRIVEDRDTTTGQVNQKIQFGEYKWETYGEVNRKVNNVSNSLDSLALQRNGHVVIFSETRAEWMITAQSCFRKCFPVVTVYATLGEEAVAYAINESDGVVLFTTAAHLSMIQKISDRIPQIGHIIYFEDPYKSTIDNLERQETITFLKSKFKSCTSFESFLATGENTPPSPKPPNDREDIAMIMYTSGTTGKPKGCVLSHKNIIGTLTGYSHIVKLNPTDTYIAYLPQSHILECCAELVGYSQGCKVAYSSPHTLIDTSIKILPGTKGDIGVAQPTVIVAVPAIINRIYKAVNDKVSKSSAISKEIFDICFKRRKARYEKGYSSLLIDRLIFGKIKQSLGGKTKLVICGGAFLNVEPQRFINICFGCPVIQGFGLTETCGGATLTNLHDLTTGIVGPPLTTCEIRLREWAEANYSPTNRIPQGEILIHGDNVCQGFYKNEEQTKEAFVEIEGKRWFCSGDIGEICADGSLKIIDRKKDLIKLSHGEYVSLSKIEGFLLTNIYVDNVCIYASVDHNQLVVLLVPNENNVRELGAKLGVTTQDWKSICENKMVKNSVLKELQKFVEGKLLKHEIPSQIYLCHELWTPASGLLTEAMKLKRKVIETRFKSQINDLFK</sequence>
<proteinExistence type="predicted"/>
<evidence type="ECO:0000313" key="2">
    <source>
        <dbReference type="WBParaSite" id="RSKR_0000978400.1"/>
    </source>
</evidence>
<protein>
    <submittedName>
        <fullName evidence="2">AMP-binding domain-containing protein</fullName>
    </submittedName>
</protein>
<dbReference type="Proteomes" id="UP000095286">
    <property type="component" value="Unplaced"/>
</dbReference>
<evidence type="ECO:0000313" key="1">
    <source>
        <dbReference type="Proteomes" id="UP000095286"/>
    </source>
</evidence>
<dbReference type="WBParaSite" id="RSKR_0000978400.1">
    <property type="protein sequence ID" value="RSKR_0000978400.1"/>
    <property type="gene ID" value="RSKR_0000978400"/>
</dbReference>
<name>A0AC35UAT6_9BILA</name>
<accession>A0AC35UAT6</accession>